<dbReference type="AlphaFoldDB" id="A0A0F9MTP4"/>
<sequence length="139" mass="15034">MPADSSPSALAQLVVKQGKTAHPALTPTRGLLAFRRLENWSLNYLADSFTGMPENYKRAPSLPSRMKASLRRIAALARANPRGRGEAGLPRLDGVLVPAGDWKAVLGGIVVHTLKGRDGYVLVLVEGELDTRRPLSIRV</sequence>
<protein>
    <submittedName>
        <fullName evidence="1">Uncharacterized protein</fullName>
    </submittedName>
</protein>
<name>A0A0F9MTP4_9ZZZZ</name>
<comment type="caution">
    <text evidence="1">The sequence shown here is derived from an EMBL/GenBank/DDBJ whole genome shotgun (WGS) entry which is preliminary data.</text>
</comment>
<reference evidence="1" key="1">
    <citation type="journal article" date="2015" name="Nature">
        <title>Complex archaea that bridge the gap between prokaryotes and eukaryotes.</title>
        <authorList>
            <person name="Spang A."/>
            <person name="Saw J.H."/>
            <person name="Jorgensen S.L."/>
            <person name="Zaremba-Niedzwiedzka K."/>
            <person name="Martijn J."/>
            <person name="Lind A.E."/>
            <person name="van Eijk R."/>
            <person name="Schleper C."/>
            <person name="Guy L."/>
            <person name="Ettema T.J."/>
        </authorList>
    </citation>
    <scope>NUCLEOTIDE SEQUENCE</scope>
</reference>
<evidence type="ECO:0000313" key="1">
    <source>
        <dbReference type="EMBL" id="KKN02742.1"/>
    </source>
</evidence>
<dbReference type="EMBL" id="LAZR01005113">
    <property type="protein sequence ID" value="KKN02742.1"/>
    <property type="molecule type" value="Genomic_DNA"/>
</dbReference>
<gene>
    <name evidence="1" type="ORF">LCGC14_1114670</name>
</gene>
<proteinExistence type="predicted"/>
<accession>A0A0F9MTP4</accession>
<organism evidence="1">
    <name type="scientific">marine sediment metagenome</name>
    <dbReference type="NCBI Taxonomy" id="412755"/>
    <lineage>
        <taxon>unclassified sequences</taxon>
        <taxon>metagenomes</taxon>
        <taxon>ecological metagenomes</taxon>
    </lineage>
</organism>